<dbReference type="GO" id="GO:0016462">
    <property type="term" value="F:pyrophosphatase activity"/>
    <property type="evidence" value="ECO:0007669"/>
    <property type="project" value="InterPro"/>
</dbReference>
<dbReference type="InterPro" id="IPR000086">
    <property type="entry name" value="NUDIX_hydrolase_dom"/>
</dbReference>
<name>A0A1I7N7B3_9HYPH</name>
<dbReference type="PROSITE" id="PS51462">
    <property type="entry name" value="NUDIX"/>
    <property type="match status" value="1"/>
</dbReference>
<dbReference type="PANTHER" id="PTHR12629:SF0">
    <property type="entry name" value="DIPHOSPHOINOSITOL-POLYPHOSPHATE DIPHOSPHATASE"/>
    <property type="match status" value="1"/>
</dbReference>
<sequence>MLREFLSNWSPRVETPDGLRQAGALPYAVVEGRLAFLLITTRKTGRWIFPKGRIEPDMTPWDSAAMEALEEAGVIGEISQVTVGSYRASSGGSGATLIDVDLYPLRVTEQLDEWREKGQRLRHWATLEEAKRLLADRSLSRLAEKVEAMHRSAATR</sequence>
<dbReference type="PANTHER" id="PTHR12629">
    <property type="entry name" value="DIPHOSPHOINOSITOL POLYPHOSPHATE PHOSPHOHYDROLASE"/>
    <property type="match status" value="1"/>
</dbReference>
<accession>A0A1I7N7B3</accession>
<feature type="domain" description="Nudix hydrolase" evidence="5">
    <location>
        <begin position="19"/>
        <end position="147"/>
    </location>
</feature>
<evidence type="ECO:0000256" key="4">
    <source>
        <dbReference type="ARBA" id="ARBA00022842"/>
    </source>
</evidence>
<dbReference type="GO" id="GO:0005737">
    <property type="term" value="C:cytoplasm"/>
    <property type="evidence" value="ECO:0007669"/>
    <property type="project" value="TreeGrafter"/>
</dbReference>
<dbReference type="RefSeq" id="WP_092421798.1">
    <property type="nucleotide sequence ID" value="NZ_FPCK01000001.1"/>
</dbReference>
<comment type="cofactor">
    <cofactor evidence="1">
        <name>Mg(2+)</name>
        <dbReference type="ChEBI" id="CHEBI:18420"/>
    </cofactor>
</comment>
<keyword evidence="3 6" id="KW-0378">Hydrolase</keyword>
<dbReference type="OrthoDB" id="7066910at2"/>
<evidence type="ECO:0000256" key="1">
    <source>
        <dbReference type="ARBA" id="ARBA00001946"/>
    </source>
</evidence>
<dbReference type="SUPFAM" id="SSF55811">
    <property type="entry name" value="Nudix"/>
    <property type="match status" value="1"/>
</dbReference>
<dbReference type="EMBL" id="FPCK01000001">
    <property type="protein sequence ID" value="SFV30548.1"/>
    <property type="molecule type" value="Genomic_DNA"/>
</dbReference>
<dbReference type="AlphaFoldDB" id="A0A1I7N7B3"/>
<dbReference type="Pfam" id="PF00293">
    <property type="entry name" value="NUDIX"/>
    <property type="match status" value="1"/>
</dbReference>
<gene>
    <name evidence="6" type="ORF">SAMN05216456_1054</name>
</gene>
<dbReference type="InterPro" id="IPR047198">
    <property type="entry name" value="DDP-like_NUDIX"/>
</dbReference>
<dbReference type="GO" id="GO:0046872">
    <property type="term" value="F:metal ion binding"/>
    <property type="evidence" value="ECO:0007669"/>
    <property type="project" value="UniProtKB-KW"/>
</dbReference>
<reference evidence="6 7" key="1">
    <citation type="submission" date="2016-10" db="EMBL/GenBank/DDBJ databases">
        <authorList>
            <person name="de Groot N.N."/>
        </authorList>
    </citation>
    <scope>NUCLEOTIDE SEQUENCE [LARGE SCALE GENOMIC DNA]</scope>
    <source>
        <strain evidence="6 7">IPL20</strain>
    </source>
</reference>
<dbReference type="CDD" id="cd04666">
    <property type="entry name" value="NUDIX_DIPP2_like_Nudt4"/>
    <property type="match status" value="1"/>
</dbReference>
<evidence type="ECO:0000256" key="2">
    <source>
        <dbReference type="ARBA" id="ARBA00022723"/>
    </source>
</evidence>
<evidence type="ECO:0000259" key="5">
    <source>
        <dbReference type="PROSITE" id="PS51462"/>
    </source>
</evidence>
<evidence type="ECO:0000313" key="6">
    <source>
        <dbReference type="EMBL" id="SFV30548.1"/>
    </source>
</evidence>
<evidence type="ECO:0000313" key="7">
    <source>
        <dbReference type="Proteomes" id="UP000199074"/>
    </source>
</evidence>
<evidence type="ECO:0000256" key="3">
    <source>
        <dbReference type="ARBA" id="ARBA00022801"/>
    </source>
</evidence>
<protein>
    <submittedName>
        <fullName evidence="6">Predicted NTP pyrophosphohydrolase, NUDIX family</fullName>
    </submittedName>
</protein>
<keyword evidence="2" id="KW-0479">Metal-binding</keyword>
<dbReference type="STRING" id="429728.SAMN05216456_1054"/>
<dbReference type="Proteomes" id="UP000199074">
    <property type="component" value="Unassembled WGS sequence"/>
</dbReference>
<keyword evidence="4" id="KW-0460">Magnesium</keyword>
<keyword evidence="7" id="KW-1185">Reference proteome</keyword>
<proteinExistence type="predicted"/>
<dbReference type="Gene3D" id="3.90.79.10">
    <property type="entry name" value="Nucleoside Triphosphate Pyrophosphohydrolase"/>
    <property type="match status" value="1"/>
</dbReference>
<organism evidence="6 7">
    <name type="scientific">Devosia crocina</name>
    <dbReference type="NCBI Taxonomy" id="429728"/>
    <lineage>
        <taxon>Bacteria</taxon>
        <taxon>Pseudomonadati</taxon>
        <taxon>Pseudomonadota</taxon>
        <taxon>Alphaproteobacteria</taxon>
        <taxon>Hyphomicrobiales</taxon>
        <taxon>Devosiaceae</taxon>
        <taxon>Devosia</taxon>
    </lineage>
</organism>
<dbReference type="InterPro" id="IPR015797">
    <property type="entry name" value="NUDIX_hydrolase-like_dom_sf"/>
</dbReference>